<dbReference type="NCBIfam" id="TIGR03082">
    <property type="entry name" value="Gneg_AbrB_dup"/>
    <property type="match status" value="1"/>
</dbReference>
<feature type="transmembrane region" description="Helical" evidence="1">
    <location>
        <begin position="121"/>
        <end position="137"/>
    </location>
</feature>
<feature type="transmembrane region" description="Helical" evidence="1">
    <location>
        <begin position="326"/>
        <end position="345"/>
    </location>
</feature>
<keyword evidence="1" id="KW-1133">Transmembrane helix</keyword>
<dbReference type="PANTHER" id="PTHR38457">
    <property type="entry name" value="REGULATOR ABRB-RELATED"/>
    <property type="match status" value="1"/>
</dbReference>
<dbReference type="InterPro" id="IPR007820">
    <property type="entry name" value="AbrB_fam"/>
</dbReference>
<reference evidence="2 3" key="1">
    <citation type="submission" date="2019-08" db="EMBL/GenBank/DDBJ databases">
        <title>Bioinformatics analysis of the strain L3 and L5.</title>
        <authorList>
            <person name="Li X."/>
        </authorList>
    </citation>
    <scope>NUCLEOTIDE SEQUENCE [LARGE SCALE GENOMIC DNA]</scope>
    <source>
        <strain evidence="2 3">L5</strain>
    </source>
</reference>
<dbReference type="InterPro" id="IPR017516">
    <property type="entry name" value="AbrB_dup"/>
</dbReference>
<feature type="transmembrane region" description="Helical" evidence="1">
    <location>
        <begin position="12"/>
        <end position="30"/>
    </location>
</feature>
<dbReference type="Pfam" id="PF05145">
    <property type="entry name" value="AbrB"/>
    <property type="match status" value="1"/>
</dbReference>
<dbReference type="GO" id="GO:0016020">
    <property type="term" value="C:membrane"/>
    <property type="evidence" value="ECO:0007669"/>
    <property type="project" value="InterPro"/>
</dbReference>
<dbReference type="GO" id="GO:0010468">
    <property type="term" value="P:regulation of gene expression"/>
    <property type="evidence" value="ECO:0007669"/>
    <property type="project" value="InterPro"/>
</dbReference>
<dbReference type="AlphaFoldDB" id="A0A7V7FZ82"/>
<organism evidence="2 3">
    <name type="scientific">Billgrantia pellis</name>
    <dbReference type="NCBI Taxonomy" id="2606936"/>
    <lineage>
        <taxon>Bacteria</taxon>
        <taxon>Pseudomonadati</taxon>
        <taxon>Pseudomonadota</taxon>
        <taxon>Gammaproteobacteria</taxon>
        <taxon>Oceanospirillales</taxon>
        <taxon>Halomonadaceae</taxon>
        <taxon>Billgrantia</taxon>
    </lineage>
</organism>
<feature type="transmembrane region" description="Helical" evidence="1">
    <location>
        <begin position="222"/>
        <end position="245"/>
    </location>
</feature>
<feature type="transmembrane region" description="Helical" evidence="1">
    <location>
        <begin position="144"/>
        <end position="165"/>
    </location>
</feature>
<comment type="caution">
    <text evidence="2">The sequence shown here is derived from an EMBL/GenBank/DDBJ whole genome shotgun (WGS) entry which is preliminary data.</text>
</comment>
<evidence type="ECO:0000256" key="1">
    <source>
        <dbReference type="SAM" id="Phobius"/>
    </source>
</evidence>
<evidence type="ECO:0000313" key="3">
    <source>
        <dbReference type="Proteomes" id="UP000486760"/>
    </source>
</evidence>
<name>A0A7V7FZ82_9GAMM</name>
<feature type="transmembrane region" description="Helical" evidence="1">
    <location>
        <begin position="301"/>
        <end position="320"/>
    </location>
</feature>
<dbReference type="EMBL" id="VTPY01000004">
    <property type="protein sequence ID" value="KAA0012003.1"/>
    <property type="molecule type" value="Genomic_DNA"/>
</dbReference>
<keyword evidence="1" id="KW-0472">Membrane</keyword>
<dbReference type="Proteomes" id="UP000486760">
    <property type="component" value="Unassembled WGS sequence"/>
</dbReference>
<protein>
    <submittedName>
        <fullName evidence="2">AbrB family transcriptional regulator</fullName>
    </submittedName>
</protein>
<keyword evidence="1" id="KW-0812">Transmembrane</keyword>
<dbReference type="PANTHER" id="PTHR38457:SF1">
    <property type="entry name" value="REGULATOR ABRB-RELATED"/>
    <property type="match status" value="1"/>
</dbReference>
<gene>
    <name evidence="2" type="ORF">F0A17_11970</name>
</gene>
<feature type="transmembrane region" description="Helical" evidence="1">
    <location>
        <begin position="193"/>
        <end position="210"/>
    </location>
</feature>
<keyword evidence="3" id="KW-1185">Reference proteome</keyword>
<accession>A0A7V7FZ82</accession>
<feature type="transmembrane region" description="Helical" evidence="1">
    <location>
        <begin position="90"/>
        <end position="109"/>
    </location>
</feature>
<proteinExistence type="predicted"/>
<evidence type="ECO:0000313" key="2">
    <source>
        <dbReference type="EMBL" id="KAA0012003.1"/>
    </source>
</evidence>
<sequence length="353" mass="37551">MNLASLYRRHCSFALAITIGTMGGALFTWLGLPLSWMLGAMTACGIATVLRLPIAGSQQARPPMSAIIGTMLGTQFGPDTLTGITQWWPAWAGLVLYLMTAATLCHLYLVKIVRLDPVTGYFSAMPGGLIDMVLLGAERGGNESIIALMHSARIFLVVLCLPPLLTLSTNMDSGGQTPGAIYRPFSDLNLMDIVWFLGTMAGGGVFGRIARLPAPFLIGPMLLSAAMHWLGITTFIVPTAIIAMAQVVLGTTVGCRFSGVAPRKILWIFMASSGSTAILLGVSLIFSFLLQYTIDIPMAGIFLAFSPGGLAEMSLAALALSIDVSFVVTCHISRIMLVILGATFIKQMKQSNT</sequence>
<dbReference type="PIRSF" id="PIRSF038991">
    <property type="entry name" value="Protein_AbrB"/>
    <property type="match status" value="1"/>
</dbReference>
<feature type="transmembrane region" description="Helical" evidence="1">
    <location>
        <begin position="265"/>
        <end position="289"/>
    </location>
</feature>
<dbReference type="RefSeq" id="WP_149328564.1">
    <property type="nucleotide sequence ID" value="NZ_VTPY01000004.1"/>
</dbReference>